<gene>
    <name evidence="2" type="ORF">AAFF_G00248640</name>
</gene>
<keyword evidence="3" id="KW-1185">Reference proteome</keyword>
<evidence type="ECO:0000313" key="2">
    <source>
        <dbReference type="EMBL" id="KAJ8378069.1"/>
    </source>
</evidence>
<feature type="region of interest" description="Disordered" evidence="1">
    <location>
        <begin position="86"/>
        <end position="111"/>
    </location>
</feature>
<dbReference type="AlphaFoldDB" id="A0AAD7RD55"/>
<name>A0AAD7RD55_9TELE</name>
<comment type="caution">
    <text evidence="2">The sequence shown here is derived from an EMBL/GenBank/DDBJ whole genome shotgun (WGS) entry which is preliminary data.</text>
</comment>
<accession>A0AAD7RD55</accession>
<reference evidence="2" key="1">
    <citation type="journal article" date="2023" name="Science">
        <title>Genome structures resolve the early diversification of teleost fishes.</title>
        <authorList>
            <person name="Parey E."/>
            <person name="Louis A."/>
            <person name="Montfort J."/>
            <person name="Bouchez O."/>
            <person name="Roques C."/>
            <person name="Iampietro C."/>
            <person name="Lluch J."/>
            <person name="Castinel A."/>
            <person name="Donnadieu C."/>
            <person name="Desvignes T."/>
            <person name="Floi Bucao C."/>
            <person name="Jouanno E."/>
            <person name="Wen M."/>
            <person name="Mejri S."/>
            <person name="Dirks R."/>
            <person name="Jansen H."/>
            <person name="Henkel C."/>
            <person name="Chen W.J."/>
            <person name="Zahm M."/>
            <person name="Cabau C."/>
            <person name="Klopp C."/>
            <person name="Thompson A.W."/>
            <person name="Robinson-Rechavi M."/>
            <person name="Braasch I."/>
            <person name="Lecointre G."/>
            <person name="Bobe J."/>
            <person name="Postlethwait J.H."/>
            <person name="Berthelot C."/>
            <person name="Roest Crollius H."/>
            <person name="Guiguen Y."/>
        </authorList>
    </citation>
    <scope>NUCLEOTIDE SEQUENCE</scope>
    <source>
        <strain evidence="2">NC1722</strain>
    </source>
</reference>
<evidence type="ECO:0000313" key="3">
    <source>
        <dbReference type="Proteomes" id="UP001221898"/>
    </source>
</evidence>
<protein>
    <submittedName>
        <fullName evidence="2">Uncharacterized protein</fullName>
    </submittedName>
</protein>
<dbReference type="Proteomes" id="UP001221898">
    <property type="component" value="Unassembled WGS sequence"/>
</dbReference>
<evidence type="ECO:0000256" key="1">
    <source>
        <dbReference type="SAM" id="MobiDB-lite"/>
    </source>
</evidence>
<organism evidence="2 3">
    <name type="scientific">Aldrovandia affinis</name>
    <dbReference type="NCBI Taxonomy" id="143900"/>
    <lineage>
        <taxon>Eukaryota</taxon>
        <taxon>Metazoa</taxon>
        <taxon>Chordata</taxon>
        <taxon>Craniata</taxon>
        <taxon>Vertebrata</taxon>
        <taxon>Euteleostomi</taxon>
        <taxon>Actinopterygii</taxon>
        <taxon>Neopterygii</taxon>
        <taxon>Teleostei</taxon>
        <taxon>Notacanthiformes</taxon>
        <taxon>Halosauridae</taxon>
        <taxon>Aldrovandia</taxon>
    </lineage>
</organism>
<sequence length="169" mass="18201">MLCHHGLLGVLTQTRSENCTQAEPVPTSRLFCRHLWSAVSISGRSRAAALRFPLTRKTAGSGSFTLELLMGIGGLFCRLGLPPTPHPQPKCAQGSSRGTTPDPEPEKTSRSLLSAQLPHRIRHNLNKEHCPALMGQAIRAPSVDLDRAQTGLLSTPSISPQPKRTGNSL</sequence>
<proteinExistence type="predicted"/>
<dbReference type="EMBL" id="JAINUG010000332">
    <property type="protein sequence ID" value="KAJ8378069.1"/>
    <property type="molecule type" value="Genomic_DNA"/>
</dbReference>